<feature type="transmembrane region" description="Helical" evidence="6">
    <location>
        <begin position="335"/>
        <end position="354"/>
    </location>
</feature>
<evidence type="ECO:0000256" key="1">
    <source>
        <dbReference type="ARBA" id="ARBA00004651"/>
    </source>
</evidence>
<keyword evidence="2" id="KW-1003">Cell membrane</keyword>
<feature type="transmembrane region" description="Helical" evidence="6">
    <location>
        <begin position="243"/>
        <end position="262"/>
    </location>
</feature>
<comment type="subcellular location">
    <subcellularLocation>
        <location evidence="1">Cell membrane</location>
        <topology evidence="1">Multi-pass membrane protein</topology>
    </subcellularLocation>
</comment>
<evidence type="ECO:0000256" key="5">
    <source>
        <dbReference type="ARBA" id="ARBA00023136"/>
    </source>
</evidence>
<dbReference type="InterPro" id="IPR022324">
    <property type="entry name" value="Bacilysin_exporter_BacE_put"/>
</dbReference>
<dbReference type="SUPFAM" id="SSF103473">
    <property type="entry name" value="MFS general substrate transporter"/>
    <property type="match status" value="1"/>
</dbReference>
<evidence type="ECO:0000256" key="2">
    <source>
        <dbReference type="ARBA" id="ARBA00022475"/>
    </source>
</evidence>
<evidence type="ECO:0000256" key="4">
    <source>
        <dbReference type="ARBA" id="ARBA00022989"/>
    </source>
</evidence>
<proteinExistence type="predicted"/>
<feature type="transmembrane region" description="Helical" evidence="6">
    <location>
        <begin position="92"/>
        <end position="117"/>
    </location>
</feature>
<dbReference type="PANTHER" id="PTHR23513">
    <property type="entry name" value="INTEGRAL MEMBRANE EFFLUX PROTEIN-RELATED"/>
    <property type="match status" value="1"/>
</dbReference>
<organism evidence="8 9">
    <name type="scientific">Actinomadura nitritigenes</name>
    <dbReference type="NCBI Taxonomy" id="134602"/>
    <lineage>
        <taxon>Bacteria</taxon>
        <taxon>Bacillati</taxon>
        <taxon>Actinomycetota</taxon>
        <taxon>Actinomycetes</taxon>
        <taxon>Streptosporangiales</taxon>
        <taxon>Thermomonosporaceae</taxon>
        <taxon>Actinomadura</taxon>
    </lineage>
</organism>
<dbReference type="CDD" id="cd06173">
    <property type="entry name" value="MFS_MefA_like"/>
    <property type="match status" value="1"/>
</dbReference>
<feature type="transmembrane region" description="Helical" evidence="6">
    <location>
        <begin position="293"/>
        <end position="314"/>
    </location>
</feature>
<protein>
    <submittedName>
        <fullName evidence="8">MFS transporter</fullName>
    </submittedName>
</protein>
<feature type="transmembrane region" description="Helical" evidence="6">
    <location>
        <begin position="269"/>
        <end position="287"/>
    </location>
</feature>
<feature type="transmembrane region" description="Helical" evidence="6">
    <location>
        <begin position="206"/>
        <end position="231"/>
    </location>
</feature>
<gene>
    <name evidence="8" type="ORF">J4557_27785</name>
</gene>
<keyword evidence="4 6" id="KW-1133">Transmembrane helix</keyword>
<feature type="transmembrane region" description="Helical" evidence="6">
    <location>
        <begin position="360"/>
        <end position="378"/>
    </location>
</feature>
<feature type="transmembrane region" description="Helical" evidence="6">
    <location>
        <begin position="161"/>
        <end position="180"/>
    </location>
</feature>
<evidence type="ECO:0000256" key="3">
    <source>
        <dbReference type="ARBA" id="ARBA00022692"/>
    </source>
</evidence>
<dbReference type="PANTHER" id="PTHR23513:SF11">
    <property type="entry name" value="STAPHYLOFERRIN A TRANSPORTER"/>
    <property type="match status" value="1"/>
</dbReference>
<feature type="domain" description="Major facilitator superfamily (MFS) profile" evidence="7">
    <location>
        <begin position="1"/>
        <end position="184"/>
    </location>
</feature>
<feature type="transmembrane region" description="Helical" evidence="6">
    <location>
        <begin position="29"/>
        <end position="54"/>
    </location>
</feature>
<name>A0ABS3R505_9ACTN</name>
<accession>A0ABS3R505</accession>
<keyword evidence="3 6" id="KW-0812">Transmembrane</keyword>
<dbReference type="Pfam" id="PF07690">
    <property type="entry name" value="MFS_1"/>
    <property type="match status" value="1"/>
</dbReference>
<dbReference type="EMBL" id="JAGEOK010000018">
    <property type="protein sequence ID" value="MBO2441329.1"/>
    <property type="molecule type" value="Genomic_DNA"/>
</dbReference>
<feature type="transmembrane region" description="Helical" evidence="6">
    <location>
        <begin position="66"/>
        <end position="86"/>
    </location>
</feature>
<evidence type="ECO:0000256" key="6">
    <source>
        <dbReference type="SAM" id="Phobius"/>
    </source>
</evidence>
<dbReference type="PROSITE" id="PS50850">
    <property type="entry name" value="MFS"/>
    <property type="match status" value="1"/>
</dbReference>
<dbReference type="InterPro" id="IPR011701">
    <property type="entry name" value="MFS"/>
</dbReference>
<keyword evidence="9" id="KW-1185">Reference proteome</keyword>
<dbReference type="PRINTS" id="PR01988">
    <property type="entry name" value="EXPORTERBACE"/>
</dbReference>
<dbReference type="InterPro" id="IPR036259">
    <property type="entry name" value="MFS_trans_sf"/>
</dbReference>
<dbReference type="Gene3D" id="1.20.1250.20">
    <property type="entry name" value="MFS general substrate transporter like domains"/>
    <property type="match status" value="1"/>
</dbReference>
<evidence type="ECO:0000259" key="7">
    <source>
        <dbReference type="PROSITE" id="PS50850"/>
    </source>
</evidence>
<evidence type="ECO:0000313" key="9">
    <source>
        <dbReference type="Proteomes" id="UP000666915"/>
    </source>
</evidence>
<evidence type="ECO:0000313" key="8">
    <source>
        <dbReference type="EMBL" id="MBO2441329.1"/>
    </source>
</evidence>
<comment type="caution">
    <text evidence="8">The sequence shown here is derived from an EMBL/GenBank/DDBJ whole genome shotgun (WGS) entry which is preliminary data.</text>
</comment>
<sequence length="400" mass="40265">MAPLFVARATSATGNGFGRVALAWGALHLGYGAGGLSLVLACQALPQLLLVLVGGVIGDRFRRQHVLVGADVLAAATWSALAVAFAGRDTPLALAAGLAVLTGVATAIFTPAAEGIIADLVHAERRPAANALLRQSTSTGLIVGLALSGLVMAILGPAWAAGLNAASFAVSAGLLTRLAIPARRRTAAPLLAELRSGWREFAGREWLWVLSLQYTAVIAASSAFVGVLGPLYVAEGNGGSRAWGVMAGCQSLGTLLGGGLAARLRPRRPILVAVLVTAPSAAPMLLVGLHTPWMVVAAVMLMCGICQTIFGVLWSTAVQNDVPCEALSRVASWDLLGALALAPLGLLVAGPIASAVGVEATAAASAVLILGATTGALASGQVRRFGAPAADQRAGEPVGT</sequence>
<feature type="transmembrane region" description="Helical" evidence="6">
    <location>
        <begin position="138"/>
        <end position="155"/>
    </location>
</feature>
<keyword evidence="5 6" id="KW-0472">Membrane</keyword>
<dbReference type="Proteomes" id="UP000666915">
    <property type="component" value="Unassembled WGS sequence"/>
</dbReference>
<reference evidence="8 9" key="1">
    <citation type="submission" date="2021-03" db="EMBL/GenBank/DDBJ databases">
        <authorList>
            <person name="Kanchanasin P."/>
            <person name="Saeng-In P."/>
            <person name="Phongsopitanun W."/>
            <person name="Yuki M."/>
            <person name="Kudo T."/>
            <person name="Ohkuma M."/>
            <person name="Tanasupawat S."/>
        </authorList>
    </citation>
    <scope>NUCLEOTIDE SEQUENCE [LARGE SCALE GENOMIC DNA]</scope>
    <source>
        <strain evidence="8 9">L46</strain>
    </source>
</reference>
<dbReference type="InterPro" id="IPR020846">
    <property type="entry name" value="MFS_dom"/>
</dbReference>